<reference evidence="6 7" key="1">
    <citation type="submission" date="2021-02" db="EMBL/GenBank/DDBJ databases">
        <title>Safari Cat Assemblies.</title>
        <authorList>
            <person name="Bredemeyer K.R."/>
            <person name="Murphy W.J."/>
        </authorList>
    </citation>
    <scope>NUCLEOTIDE SEQUENCE [LARGE SCALE GENOMIC DNA]</scope>
</reference>
<dbReference type="CDD" id="cd06684">
    <property type="entry name" value="PDZ3_GRIP1-2-like"/>
    <property type="match status" value="1"/>
</dbReference>
<feature type="domain" description="PDZ" evidence="5">
    <location>
        <begin position="151"/>
        <end position="239"/>
    </location>
</feature>
<feature type="domain" description="PDZ" evidence="5">
    <location>
        <begin position="54"/>
        <end position="137"/>
    </location>
</feature>
<feature type="domain" description="PDZ" evidence="5">
    <location>
        <begin position="622"/>
        <end position="704"/>
    </location>
</feature>
<gene>
    <name evidence="6" type="primary">GRIP1</name>
</gene>
<feature type="compositionally biased region" description="Polar residues" evidence="4">
    <location>
        <begin position="793"/>
        <end position="806"/>
    </location>
</feature>
<dbReference type="Pfam" id="PF00595">
    <property type="entry name" value="PDZ"/>
    <property type="match status" value="6"/>
</dbReference>
<dbReference type="InterPro" id="IPR036034">
    <property type="entry name" value="PDZ_sf"/>
</dbReference>
<dbReference type="PANTHER" id="PTHR46227">
    <property type="entry name" value="GLUTAMATE RECEPTOR-INTERACTING PROTEIN GRIP"/>
    <property type="match status" value="1"/>
</dbReference>
<dbReference type="Gene3D" id="2.30.42.10">
    <property type="match status" value="7"/>
</dbReference>
<protein>
    <recommendedName>
        <fullName evidence="5">PDZ domain-containing protein</fullName>
    </recommendedName>
</protein>
<feature type="domain" description="PDZ" evidence="5">
    <location>
        <begin position="938"/>
        <end position="989"/>
    </location>
</feature>
<dbReference type="SMART" id="SM00228">
    <property type="entry name" value="PDZ"/>
    <property type="match status" value="7"/>
</dbReference>
<dbReference type="CDD" id="cd06682">
    <property type="entry name" value="PDZ5_GRIP1-2-like"/>
    <property type="match status" value="1"/>
</dbReference>
<keyword evidence="7" id="KW-1185">Reference proteome</keyword>
<dbReference type="InterPro" id="IPR001478">
    <property type="entry name" value="PDZ"/>
</dbReference>
<keyword evidence="2" id="KW-0963">Cytoplasm</keyword>
<dbReference type="SUPFAM" id="SSF50156">
    <property type="entry name" value="PDZ domain-like"/>
    <property type="match status" value="7"/>
</dbReference>
<dbReference type="CDD" id="cd06687">
    <property type="entry name" value="PDZ1_GRIP1-2-like"/>
    <property type="match status" value="1"/>
</dbReference>
<dbReference type="Ensembl" id="ENSFCTT00005033018.1">
    <property type="protein sequence ID" value="ENSFCTP00005022155.1"/>
    <property type="gene ID" value="ENSFCTG00005011492.1"/>
</dbReference>
<sequence length="1027" mass="110645">MPGWKKNIPICLQAEEQERDESPYTKSASQTKPPDGALAVRRQSIPEEFKGSTVVELMKKEGTTLGLTVSGGIDKDGKPRVSNLRQGGIAARSDQLDVGDYIKAVNGINLAKFRHDEIISLLKNVGERVVLEVEYELPPVSVQGSSVIFRTVEVTLHKEGNTFGFVIRGGAHDDRNKSRPVVITCVRPGGPADREGTIKPGDRLLSVDGIRLLGTTHAEAMSILKQCGQEATLLIEYDVSVMDSVATASGPLLVEVAKTPGASLGVALTTSMCCNKQVIVIDKIKSASIADRCGALHVGDHILSIDGTSMEYCTLAEATQFLANTTDQVKLEILPHHQTRLALKGPEHAALVSSPFSPTSMSAYSLSSLNMGTLPRSLYSTSPRGTMMRRRLKKKDFKSSLSLASSTVGLAGQVVHTETTEVVLTADPVTGFGIQLQGSVFATETLSSPPLISYIEADSPAERCGVLQIGDRVIAINGIPTEDSTFEEANQLLRDSSITSKVTLEIEFDVAESVIPSSGTFHVKLPKKHNVELGITISSPSSRKPGDPLVISDIKKGSVAHRTGTLELGDKLLAIDNIRLDNCSMEDAVQILQQCEDLVKLKIRKDEDNSDEQESSGAIIYTVELKRYGGPLGITISGTEEPFDPIIISSLTKGGLAERTGAIHIGDRILAINSSSLKGKPLSEAIHLLQMAGETVTLKIKKQTDAQAASSPKKFPISSHLSDLGDVEEDPSLAQKPGKLTDTYPSTVPSVDSAVDSWDGSGIDSGYGNQGSGFQASGYSFNTYEWRGPKQRGSLSPVTKPRSQTYPDVGLSNEDWDRSTVSGFTGAPDSTEAEQEENFWSQALEDLETCGQSGILRELEATIMSGSTMSLNHEAPTPRSQLGRQASFQERSSSRPHYSQTTRSNTLPSDVGRKSVTLRKMKQEIKEIMSPTPVELHKVTLYKSSDVEDFGFSVADGLLEKGVYVKNIRPAGPGDLGGLKPYDRLLQVNHVRTRDFDCCLVVPLIAESDCLAGLVNSQEQDSSDVKV</sequence>
<dbReference type="Proteomes" id="UP000823872">
    <property type="component" value="Chromosome B4"/>
</dbReference>
<evidence type="ECO:0000256" key="3">
    <source>
        <dbReference type="ARBA" id="ARBA00022737"/>
    </source>
</evidence>
<dbReference type="InterPro" id="IPR043545">
    <property type="entry name" value="GRIP1/2"/>
</dbReference>
<evidence type="ECO:0000256" key="1">
    <source>
        <dbReference type="ARBA" id="ARBA00004496"/>
    </source>
</evidence>
<dbReference type="Pfam" id="PF17820">
    <property type="entry name" value="PDZ_6"/>
    <property type="match status" value="1"/>
</dbReference>
<evidence type="ECO:0000313" key="7">
    <source>
        <dbReference type="Proteomes" id="UP000823872"/>
    </source>
</evidence>
<dbReference type="PROSITE" id="PS50106">
    <property type="entry name" value="PDZ"/>
    <property type="match status" value="7"/>
</dbReference>
<feature type="region of interest" description="Disordered" evidence="4">
    <location>
        <begin position="1"/>
        <end position="38"/>
    </location>
</feature>
<feature type="domain" description="PDZ" evidence="5">
    <location>
        <begin position="253"/>
        <end position="337"/>
    </location>
</feature>
<dbReference type="InterPro" id="IPR041489">
    <property type="entry name" value="PDZ_6"/>
</dbReference>
<dbReference type="CDD" id="cd06683">
    <property type="entry name" value="PDZ6_GRIP1-2-like"/>
    <property type="match status" value="1"/>
</dbReference>
<accession>A0ABI7XHZ8</accession>
<evidence type="ECO:0000256" key="2">
    <source>
        <dbReference type="ARBA" id="ARBA00022490"/>
    </source>
</evidence>
<feature type="region of interest" description="Disordered" evidence="4">
    <location>
        <begin position="790"/>
        <end position="835"/>
    </location>
</feature>
<feature type="domain" description="PDZ" evidence="5">
    <location>
        <begin position="522"/>
        <end position="607"/>
    </location>
</feature>
<dbReference type="CDD" id="cd06681">
    <property type="entry name" value="PDZ2_GRIP1-2-like"/>
    <property type="match status" value="1"/>
</dbReference>
<keyword evidence="3" id="KW-0677">Repeat</keyword>
<dbReference type="GeneTree" id="ENSGT00940000158692"/>
<feature type="domain" description="PDZ" evidence="5">
    <location>
        <begin position="421"/>
        <end position="496"/>
    </location>
</feature>
<reference evidence="6" key="2">
    <citation type="submission" date="2025-08" db="UniProtKB">
        <authorList>
            <consortium name="Ensembl"/>
        </authorList>
    </citation>
    <scope>IDENTIFICATION</scope>
    <source>
        <strain evidence="6">breed Abyssinian</strain>
    </source>
</reference>
<reference evidence="6" key="3">
    <citation type="submission" date="2025-09" db="UniProtKB">
        <authorList>
            <consortium name="Ensembl"/>
        </authorList>
    </citation>
    <scope>IDENTIFICATION</scope>
    <source>
        <strain evidence="6">breed Abyssinian</strain>
    </source>
</reference>
<proteinExistence type="predicted"/>
<dbReference type="PANTHER" id="PTHR46227:SF3">
    <property type="entry name" value="GLUTAMATE RECEPTOR-INTERACTING PROTEIN 1"/>
    <property type="match status" value="1"/>
</dbReference>
<feature type="compositionally biased region" description="Polar residues" evidence="4">
    <location>
        <begin position="878"/>
        <end position="908"/>
    </location>
</feature>
<comment type="subcellular location">
    <subcellularLocation>
        <location evidence="1">Cytoplasm</location>
    </subcellularLocation>
</comment>
<evidence type="ECO:0000259" key="5">
    <source>
        <dbReference type="PROSITE" id="PS50106"/>
    </source>
</evidence>
<feature type="region of interest" description="Disordered" evidence="4">
    <location>
        <begin position="707"/>
        <end position="748"/>
    </location>
</feature>
<evidence type="ECO:0000313" key="6">
    <source>
        <dbReference type="Ensembl" id="ENSFCTP00005022155.1"/>
    </source>
</evidence>
<evidence type="ECO:0000256" key="4">
    <source>
        <dbReference type="SAM" id="MobiDB-lite"/>
    </source>
</evidence>
<dbReference type="CDD" id="cd06686">
    <property type="entry name" value="PDZ4_GRIP1-2-like"/>
    <property type="match status" value="1"/>
</dbReference>
<dbReference type="CDD" id="cd06685">
    <property type="entry name" value="PDZ7_GRIP1-2-like"/>
    <property type="match status" value="1"/>
</dbReference>
<name>A0ABI7XHZ8_FELCA</name>
<feature type="region of interest" description="Disordered" evidence="4">
    <location>
        <begin position="869"/>
        <end position="914"/>
    </location>
</feature>
<organism evidence="6 7">
    <name type="scientific">Felis catus</name>
    <name type="common">Cat</name>
    <name type="synonym">Felis silvestris catus</name>
    <dbReference type="NCBI Taxonomy" id="9685"/>
    <lineage>
        <taxon>Eukaryota</taxon>
        <taxon>Metazoa</taxon>
        <taxon>Chordata</taxon>
        <taxon>Craniata</taxon>
        <taxon>Vertebrata</taxon>
        <taxon>Euteleostomi</taxon>
        <taxon>Mammalia</taxon>
        <taxon>Eutheria</taxon>
        <taxon>Laurasiatheria</taxon>
        <taxon>Carnivora</taxon>
        <taxon>Feliformia</taxon>
        <taxon>Felidae</taxon>
        <taxon>Felinae</taxon>
        <taxon>Felis</taxon>
    </lineage>
</organism>